<gene>
    <name evidence="2" type="ORF">VKT23_017403</name>
</gene>
<evidence type="ECO:0000313" key="3">
    <source>
        <dbReference type="Proteomes" id="UP001498398"/>
    </source>
</evidence>
<protein>
    <recommendedName>
        <fullName evidence="4">F-box domain-containing protein</fullName>
    </recommendedName>
</protein>
<reference evidence="2 3" key="1">
    <citation type="submission" date="2024-01" db="EMBL/GenBank/DDBJ databases">
        <title>A draft genome for the cacao thread blight pathogen Marasmiellus scandens.</title>
        <authorList>
            <person name="Baruah I.K."/>
            <person name="Leung J."/>
            <person name="Bukari Y."/>
            <person name="Amoako-Attah I."/>
            <person name="Meinhardt L.W."/>
            <person name="Bailey B.A."/>
            <person name="Cohen S.P."/>
        </authorList>
    </citation>
    <scope>NUCLEOTIDE SEQUENCE [LARGE SCALE GENOMIC DNA]</scope>
    <source>
        <strain evidence="2 3">GH-19</strain>
    </source>
</reference>
<dbReference type="Gene3D" id="3.80.10.10">
    <property type="entry name" value="Ribonuclease Inhibitor"/>
    <property type="match status" value="1"/>
</dbReference>
<evidence type="ECO:0008006" key="4">
    <source>
        <dbReference type="Google" id="ProtNLM"/>
    </source>
</evidence>
<accession>A0ABR1ISI1</accession>
<comment type="caution">
    <text evidence="2">The sequence shown here is derived from an EMBL/GenBank/DDBJ whole genome shotgun (WGS) entry which is preliminary data.</text>
</comment>
<name>A0ABR1ISI1_9AGAR</name>
<dbReference type="Proteomes" id="UP001498398">
    <property type="component" value="Unassembled WGS sequence"/>
</dbReference>
<keyword evidence="3" id="KW-1185">Reference proteome</keyword>
<evidence type="ECO:0000313" key="2">
    <source>
        <dbReference type="EMBL" id="KAK7439831.1"/>
    </source>
</evidence>
<sequence>MQAATTILCQRCNAEISIDVKPHPPITIQRFRSLDTPSDVEVAQIRPVIKDCQRDLDRYSEEIQKLSETLATLKRQRDELQTYRDRQSSFISPVRKLPVEILANIFSLCCDSGLVIDKEISAPALTLSHTCSFWRRVTLSRPELWSTLSVDLHKFRSGAEARLHELLALFLDRSETGSGICLEVSAYDDNEYYAHALDPEGWSAFVILLRGRNRWKEVSFELSWDLYTAVSYVGISVFLEGSDLGNLEHLSVGWLEDQRIPPNKPPFFFNILTHAPSLQSLCIQGLYDHRNFEGLPVNSAKKLSITESIVRFSDLFWLLERCAGNCEEIDFSTWGILDTEQFNDLPEITLPNLQSLDYRFGECETGSKVLSALTLPSLTTLTLGETGVKNTPAPRQAMFRNFKAMIERSSCRLKNLTLEGRLFESDKEWIAILNLIPTVEKLMLDVRWHYGSILTEDFFDALCFNSMPGQRIILPCLGAFSLSFQEEPIWLGGDPRKSDSLPNPRAMISMIESRAVAECSVGNVQRLQCFAVNSDVWTRTAHEWMQNFDSDTGPRLRELEKAGLRLSLNMALQRE</sequence>
<proteinExistence type="predicted"/>
<organism evidence="2 3">
    <name type="scientific">Marasmiellus scandens</name>
    <dbReference type="NCBI Taxonomy" id="2682957"/>
    <lineage>
        <taxon>Eukaryota</taxon>
        <taxon>Fungi</taxon>
        <taxon>Dikarya</taxon>
        <taxon>Basidiomycota</taxon>
        <taxon>Agaricomycotina</taxon>
        <taxon>Agaricomycetes</taxon>
        <taxon>Agaricomycetidae</taxon>
        <taxon>Agaricales</taxon>
        <taxon>Marasmiineae</taxon>
        <taxon>Omphalotaceae</taxon>
        <taxon>Marasmiellus</taxon>
    </lineage>
</organism>
<feature type="coiled-coil region" evidence="1">
    <location>
        <begin position="49"/>
        <end position="86"/>
    </location>
</feature>
<dbReference type="SUPFAM" id="SSF52047">
    <property type="entry name" value="RNI-like"/>
    <property type="match status" value="1"/>
</dbReference>
<dbReference type="EMBL" id="JBANRG010000071">
    <property type="protein sequence ID" value="KAK7439831.1"/>
    <property type="molecule type" value="Genomic_DNA"/>
</dbReference>
<dbReference type="InterPro" id="IPR032675">
    <property type="entry name" value="LRR_dom_sf"/>
</dbReference>
<evidence type="ECO:0000256" key="1">
    <source>
        <dbReference type="SAM" id="Coils"/>
    </source>
</evidence>
<keyword evidence="1" id="KW-0175">Coiled coil</keyword>